<proteinExistence type="predicted"/>
<name>A0A9X2NKC9_9PSEU</name>
<dbReference type="EMBL" id="JAMXQV010000045">
    <property type="protein sequence ID" value="MCR6490411.1"/>
    <property type="molecule type" value="Genomic_DNA"/>
</dbReference>
<dbReference type="Proteomes" id="UP001144096">
    <property type="component" value="Unassembled WGS sequence"/>
</dbReference>
<protein>
    <recommendedName>
        <fullName evidence="3">VWFA domain-containing protein</fullName>
    </recommendedName>
</protein>
<keyword evidence="2" id="KW-1185">Reference proteome</keyword>
<organism evidence="1 2">
    <name type="scientific">Amycolatopsis iheyensis</name>
    <dbReference type="NCBI Taxonomy" id="2945988"/>
    <lineage>
        <taxon>Bacteria</taxon>
        <taxon>Bacillati</taxon>
        <taxon>Actinomycetota</taxon>
        <taxon>Actinomycetes</taxon>
        <taxon>Pseudonocardiales</taxon>
        <taxon>Pseudonocardiaceae</taxon>
        <taxon>Amycolatopsis</taxon>
    </lineage>
</organism>
<dbReference type="Gene3D" id="3.40.50.410">
    <property type="entry name" value="von Willebrand factor, type A domain"/>
    <property type="match status" value="1"/>
</dbReference>
<reference evidence="1" key="1">
    <citation type="submission" date="2022-06" db="EMBL/GenBank/DDBJ databases">
        <title>Amycolatopsis iheyaensis sp. nov., a new species of the genus Amycolatopsis isolated from soil in Iheya island, Japan.</title>
        <authorList>
            <person name="Ngamcharungchit C."/>
            <person name="Kanto H."/>
            <person name="Take A."/>
            <person name="Intra B."/>
            <person name="Matsumoto A."/>
            <person name="Panbangred W."/>
            <person name="Inahashi Y."/>
        </authorList>
    </citation>
    <scope>NUCLEOTIDE SEQUENCE</scope>
    <source>
        <strain evidence="1">OK19-0408</strain>
    </source>
</reference>
<evidence type="ECO:0000313" key="2">
    <source>
        <dbReference type="Proteomes" id="UP001144096"/>
    </source>
</evidence>
<evidence type="ECO:0000313" key="1">
    <source>
        <dbReference type="EMBL" id="MCR6490411.1"/>
    </source>
</evidence>
<dbReference type="AlphaFoldDB" id="A0A9X2NKC9"/>
<comment type="caution">
    <text evidence="1">The sequence shown here is derived from an EMBL/GenBank/DDBJ whole genome shotgun (WGS) entry which is preliminary data.</text>
</comment>
<evidence type="ECO:0008006" key="3">
    <source>
        <dbReference type="Google" id="ProtNLM"/>
    </source>
</evidence>
<sequence>MPDRVLPCYVVFDESCSMADHMDSLNTGLRELTGTLLGEPSIAGRTRLCVIGFAETARIVTPLSTPGTGPARDGRAIGTETNFGAAFAVLRETIERDVEALRSASCAVHQPVVFFLSDGQPTDPAAWPSAHAGLVDPGWAARPRIVAFGIGDADMTTIARVGTHGAYLSTGDLTPRDTVREFTAALAGSVVASGAAELTVPRQVSGFTALETDAV</sequence>
<dbReference type="SUPFAM" id="SSF53300">
    <property type="entry name" value="vWA-like"/>
    <property type="match status" value="1"/>
</dbReference>
<gene>
    <name evidence="1" type="ORF">M8542_47165</name>
</gene>
<dbReference type="InterPro" id="IPR036465">
    <property type="entry name" value="vWFA_dom_sf"/>
</dbReference>
<dbReference type="RefSeq" id="WP_257926975.1">
    <property type="nucleotide sequence ID" value="NZ_JAMXQV010000045.1"/>
</dbReference>
<accession>A0A9X2NKC9</accession>